<dbReference type="Proteomes" id="UP000001870">
    <property type="component" value="Chromosome"/>
</dbReference>
<dbReference type="PANTHER" id="PTHR10426">
    <property type="entry name" value="STRICTOSIDINE SYNTHASE-RELATED"/>
    <property type="match status" value="1"/>
</dbReference>
<reference evidence="6 7" key="2">
    <citation type="journal article" date="2015" name="Antonie Van Leeuwenhoek">
        <title>Ecophysiological diversity of a novel member of the genus Alteromonas, and description of Alteromonas mediterranea sp. nov.</title>
        <authorList>
            <person name="Ivanova E.P."/>
            <person name="Lopez-Perez M."/>
            <person name="Zabalos M."/>
            <person name="Nguyen S.H."/>
            <person name="Webb H.K."/>
            <person name="Ryan J."/>
            <person name="Lagutin K."/>
            <person name="Vyssotski M."/>
            <person name="Crawford R.J."/>
            <person name="Rodriguez-Valera F."/>
        </authorList>
    </citation>
    <scope>NUCLEOTIDE SEQUENCE [LARGE SCALE GENOMIC DNA]</scope>
    <source>
        <strain evidence="7">DSM 17117 / CIP 110805 / LMG 28347 / Deep ecotype</strain>
    </source>
</reference>
<dbReference type="KEGG" id="amc:MADE_1009025"/>
<keyword evidence="2" id="KW-0597">Phosphoprotein</keyword>
<evidence type="ECO:0000256" key="1">
    <source>
        <dbReference type="ARBA" id="ARBA00009191"/>
    </source>
</evidence>
<dbReference type="Pfam" id="PF20067">
    <property type="entry name" value="SSL_N"/>
    <property type="match status" value="1"/>
</dbReference>
<dbReference type="InterPro" id="IPR011042">
    <property type="entry name" value="6-blade_b-propeller_TolB-like"/>
</dbReference>
<dbReference type="Gene3D" id="2.120.10.30">
    <property type="entry name" value="TolB, C-terminal domain"/>
    <property type="match status" value="1"/>
</dbReference>
<organism evidence="6 7">
    <name type="scientific">Alteromonas mediterranea (strain DSM 17117 / CIP 110805 / LMG 28347 / Deep ecotype)</name>
    <dbReference type="NCBI Taxonomy" id="1774373"/>
    <lineage>
        <taxon>Bacteria</taxon>
        <taxon>Pseudomonadati</taxon>
        <taxon>Pseudomonadota</taxon>
        <taxon>Gammaproteobacteria</taxon>
        <taxon>Alteromonadales</taxon>
        <taxon>Alteromonadaceae</taxon>
        <taxon>Alteromonas/Salinimonas group</taxon>
        <taxon>Alteromonas</taxon>
    </lineage>
</organism>
<dbReference type="HOGENOM" id="CLU_023267_0_1_6"/>
<dbReference type="GO" id="GO:0016787">
    <property type="term" value="F:hydrolase activity"/>
    <property type="evidence" value="ECO:0007669"/>
    <property type="project" value="TreeGrafter"/>
</dbReference>
<dbReference type="EMBL" id="CP001103">
    <property type="protein sequence ID" value="AEA97943.2"/>
    <property type="molecule type" value="Genomic_DNA"/>
</dbReference>
<sequence>MLKVCLLLWGKPKRKLNRKRINMGRVLMKVAWLIGVLIALYLLLWPVPIAPVSWQSPANNGFEGEFAENTRLSDLTLIDLGDDYGPEDFALNHEGTLATSSHSGAILLKKKGERTFSPWVNTGGRPLGIEYDSKGNLLIADAHLGLLKIDTAGVLSVLVDSVNSTPVVYADDVDIAENGKVYFTDATTKFSAKAFGGTLNASLLEILEHRGNGRLIEYTPSTGKSKVIMDGLVFANGVAVSHDQASVLVNETGNYRVLRYWLGGPRSGQVDIVIDNLPGFPDNISAARNGGYYVGLASPRSSAVDKLADSPFLRKIVQRLPKLLRPQGQAYGHLIKISERGEIELSLQDPTGAFPFTTGAIETDEELYISSLTATAVGVLGLKE</sequence>
<gene>
    <name evidence="6" type="ordered locus">MADE_1009025</name>
</gene>
<accession>F2GB37</accession>
<evidence type="ECO:0000259" key="5">
    <source>
        <dbReference type="Pfam" id="PF03088"/>
    </source>
</evidence>
<evidence type="ECO:0000313" key="7">
    <source>
        <dbReference type="Proteomes" id="UP000001870"/>
    </source>
</evidence>
<keyword evidence="4" id="KW-0812">Transmembrane</keyword>
<protein>
    <submittedName>
        <fullName evidence="6">Strictosidine synthase</fullName>
    </submittedName>
</protein>
<name>F2GB37_ALTMD</name>
<feature type="domain" description="Strictosidine synthase conserved region" evidence="5">
    <location>
        <begin position="171"/>
        <end position="264"/>
    </location>
</feature>
<dbReference type="SUPFAM" id="SSF63829">
    <property type="entry name" value="Calcium-dependent phosphotriesterase"/>
    <property type="match status" value="1"/>
</dbReference>
<keyword evidence="4" id="KW-1133">Transmembrane helix</keyword>
<comment type="similarity">
    <text evidence="1">Belongs to the strictosidine synthase family.</text>
</comment>
<feature type="transmembrane region" description="Helical" evidence="4">
    <location>
        <begin position="26"/>
        <end position="47"/>
    </location>
</feature>
<dbReference type="AlphaFoldDB" id="F2GB37"/>
<evidence type="ECO:0000256" key="2">
    <source>
        <dbReference type="ARBA" id="ARBA00022553"/>
    </source>
</evidence>
<dbReference type="PANTHER" id="PTHR10426:SF88">
    <property type="entry name" value="ADIPOCYTE PLASMA MEMBRANE-ASSOCIATED PROTEIN HEMOMUCIN-RELATED"/>
    <property type="match status" value="1"/>
</dbReference>
<proteinExistence type="inferred from homology"/>
<keyword evidence="7" id="KW-1185">Reference proteome</keyword>
<evidence type="ECO:0000256" key="3">
    <source>
        <dbReference type="ARBA" id="ARBA00023180"/>
    </source>
</evidence>
<keyword evidence="4" id="KW-0472">Membrane</keyword>
<dbReference type="Pfam" id="PF03088">
    <property type="entry name" value="Str_synth"/>
    <property type="match status" value="1"/>
</dbReference>
<keyword evidence="3" id="KW-0325">Glycoprotein</keyword>
<evidence type="ECO:0000256" key="4">
    <source>
        <dbReference type="SAM" id="Phobius"/>
    </source>
</evidence>
<dbReference type="InterPro" id="IPR018119">
    <property type="entry name" value="Strictosidine_synth_cons-reg"/>
</dbReference>
<reference evidence="6 7" key="1">
    <citation type="journal article" date="2008" name="ISME J.">
        <title>Comparative genomics of two ecotypes of the marine planktonic copiotroph Alteromonas macleodii suggests alternative lifestyles associated with different kinds of particulate organic matter.</title>
        <authorList>
            <person name="Ivars-Martinez E."/>
            <person name="Martin-Cuadrado A.B."/>
            <person name="D'Auria G."/>
            <person name="Mira A."/>
            <person name="Ferriera S."/>
            <person name="Johnson J."/>
            <person name="Friedman R."/>
            <person name="Rodriguez-Valera F."/>
        </authorList>
    </citation>
    <scope>NUCLEOTIDE SEQUENCE [LARGE SCALE GENOMIC DNA]</scope>
    <source>
        <strain evidence="7">DSM 17117 / CIP 110805 / LMG 28347 / Deep ecotype</strain>
    </source>
</reference>
<evidence type="ECO:0000313" key="6">
    <source>
        <dbReference type="EMBL" id="AEA97943.2"/>
    </source>
</evidence>